<dbReference type="PANTHER" id="PTHR43775:SF37">
    <property type="entry name" value="SI:DKEY-61P9.11"/>
    <property type="match status" value="1"/>
</dbReference>
<dbReference type="PROSITE" id="PS52004">
    <property type="entry name" value="KS3_2"/>
    <property type="match status" value="1"/>
</dbReference>
<dbReference type="Gene3D" id="3.40.47.10">
    <property type="match status" value="1"/>
</dbReference>
<dbReference type="PROSITE" id="PS50075">
    <property type="entry name" value="CARRIER"/>
    <property type="match status" value="1"/>
</dbReference>
<dbReference type="InterPro" id="IPR014030">
    <property type="entry name" value="Ketoacyl_synth_N"/>
</dbReference>
<dbReference type="CDD" id="cd00833">
    <property type="entry name" value="PKS"/>
    <property type="match status" value="1"/>
</dbReference>
<comment type="caution">
    <text evidence="6">The sequence shown here is derived from an EMBL/GenBank/DDBJ whole genome shotgun (WGS) entry which is preliminary data.</text>
</comment>
<dbReference type="PANTHER" id="PTHR43775">
    <property type="entry name" value="FATTY ACID SYNTHASE"/>
    <property type="match status" value="1"/>
</dbReference>
<dbReference type="GO" id="GO:0005886">
    <property type="term" value="C:plasma membrane"/>
    <property type="evidence" value="ECO:0007669"/>
    <property type="project" value="TreeGrafter"/>
</dbReference>
<dbReference type="Proteomes" id="UP000642748">
    <property type="component" value="Unassembled WGS sequence"/>
</dbReference>
<dbReference type="SUPFAM" id="SSF53901">
    <property type="entry name" value="Thiolase-like"/>
    <property type="match status" value="1"/>
</dbReference>
<evidence type="ECO:0000313" key="7">
    <source>
        <dbReference type="Proteomes" id="UP000642748"/>
    </source>
</evidence>
<keyword evidence="2" id="KW-0597">Phosphoprotein</keyword>
<dbReference type="Gene3D" id="1.10.1200.10">
    <property type="entry name" value="ACP-like"/>
    <property type="match status" value="1"/>
</dbReference>
<accession>A0A8J3QW29</accession>
<dbReference type="SUPFAM" id="SSF47336">
    <property type="entry name" value="ACP-like"/>
    <property type="match status" value="1"/>
</dbReference>
<proteinExistence type="predicted"/>
<keyword evidence="7" id="KW-1185">Reference proteome</keyword>
<dbReference type="Pfam" id="PF22621">
    <property type="entry name" value="CurL-like_PKS_C"/>
    <property type="match status" value="1"/>
</dbReference>
<keyword evidence="3" id="KW-0808">Transferase</keyword>
<dbReference type="AlphaFoldDB" id="A0A8J3QW29"/>
<dbReference type="Pfam" id="PF00550">
    <property type="entry name" value="PP-binding"/>
    <property type="match status" value="1"/>
</dbReference>
<evidence type="ECO:0000259" key="5">
    <source>
        <dbReference type="PROSITE" id="PS52004"/>
    </source>
</evidence>
<reference evidence="6" key="1">
    <citation type="submission" date="2021-01" db="EMBL/GenBank/DDBJ databases">
        <title>Whole genome shotgun sequence of Rugosimonospora africana NBRC 104875.</title>
        <authorList>
            <person name="Komaki H."/>
            <person name="Tamura T."/>
        </authorList>
    </citation>
    <scope>NUCLEOTIDE SEQUENCE</scope>
    <source>
        <strain evidence="6">NBRC 104875</strain>
    </source>
</reference>
<evidence type="ECO:0000313" key="6">
    <source>
        <dbReference type="EMBL" id="GIH17107.1"/>
    </source>
</evidence>
<feature type="domain" description="Carrier" evidence="4">
    <location>
        <begin position="593"/>
        <end position="668"/>
    </location>
</feature>
<dbReference type="RefSeq" id="WP_203920679.1">
    <property type="nucleotide sequence ID" value="NZ_BONZ01000050.1"/>
</dbReference>
<dbReference type="InterPro" id="IPR018201">
    <property type="entry name" value="Ketoacyl_synth_AS"/>
</dbReference>
<dbReference type="InterPro" id="IPR016039">
    <property type="entry name" value="Thiolase-like"/>
</dbReference>
<dbReference type="GO" id="GO:0004312">
    <property type="term" value="F:fatty acid synthase activity"/>
    <property type="evidence" value="ECO:0007669"/>
    <property type="project" value="TreeGrafter"/>
</dbReference>
<dbReference type="InterPro" id="IPR036736">
    <property type="entry name" value="ACP-like_sf"/>
</dbReference>
<organism evidence="6 7">
    <name type="scientific">Rugosimonospora africana</name>
    <dbReference type="NCBI Taxonomy" id="556532"/>
    <lineage>
        <taxon>Bacteria</taxon>
        <taxon>Bacillati</taxon>
        <taxon>Actinomycetota</taxon>
        <taxon>Actinomycetes</taxon>
        <taxon>Micromonosporales</taxon>
        <taxon>Micromonosporaceae</taxon>
        <taxon>Rugosimonospora</taxon>
    </lineage>
</organism>
<dbReference type="GO" id="GO:0071770">
    <property type="term" value="P:DIM/DIP cell wall layer assembly"/>
    <property type="evidence" value="ECO:0007669"/>
    <property type="project" value="TreeGrafter"/>
</dbReference>
<dbReference type="EMBL" id="BONZ01000050">
    <property type="protein sequence ID" value="GIH17107.1"/>
    <property type="molecule type" value="Genomic_DNA"/>
</dbReference>
<keyword evidence="1" id="KW-0596">Phosphopantetheine</keyword>
<dbReference type="GO" id="GO:0005737">
    <property type="term" value="C:cytoplasm"/>
    <property type="evidence" value="ECO:0007669"/>
    <property type="project" value="TreeGrafter"/>
</dbReference>
<dbReference type="InterPro" id="IPR050091">
    <property type="entry name" value="PKS_NRPS_Biosynth_Enz"/>
</dbReference>
<evidence type="ECO:0000259" key="4">
    <source>
        <dbReference type="PROSITE" id="PS50075"/>
    </source>
</evidence>
<dbReference type="InterPro" id="IPR009081">
    <property type="entry name" value="PP-bd_ACP"/>
</dbReference>
<dbReference type="InterPro" id="IPR014031">
    <property type="entry name" value="Ketoacyl_synth_C"/>
</dbReference>
<feature type="domain" description="Ketosynthase family 3 (KS3)" evidence="5">
    <location>
        <begin position="23"/>
        <end position="447"/>
    </location>
</feature>
<dbReference type="SMART" id="SM00825">
    <property type="entry name" value="PKS_KS"/>
    <property type="match status" value="1"/>
</dbReference>
<dbReference type="Pfam" id="PF02801">
    <property type="entry name" value="Ketoacyl-synt_C"/>
    <property type="match status" value="1"/>
</dbReference>
<dbReference type="Pfam" id="PF00109">
    <property type="entry name" value="ketoacyl-synt"/>
    <property type="match status" value="1"/>
</dbReference>
<evidence type="ECO:0000256" key="3">
    <source>
        <dbReference type="ARBA" id="ARBA00022679"/>
    </source>
</evidence>
<dbReference type="GO" id="GO:0004315">
    <property type="term" value="F:3-oxoacyl-[acyl-carrier-protein] synthase activity"/>
    <property type="evidence" value="ECO:0007669"/>
    <property type="project" value="InterPro"/>
</dbReference>
<evidence type="ECO:0000256" key="1">
    <source>
        <dbReference type="ARBA" id="ARBA00022450"/>
    </source>
</evidence>
<evidence type="ECO:0008006" key="8">
    <source>
        <dbReference type="Google" id="ProtNLM"/>
    </source>
</evidence>
<protein>
    <recommendedName>
        <fullName evidence="8">Polyketide synthase</fullName>
    </recommendedName>
</protein>
<dbReference type="Gene3D" id="3.30.70.3290">
    <property type="match status" value="1"/>
</dbReference>
<dbReference type="PROSITE" id="PS00606">
    <property type="entry name" value="KS3_1"/>
    <property type="match status" value="1"/>
</dbReference>
<dbReference type="InterPro" id="IPR020841">
    <property type="entry name" value="PKS_Beta-ketoAc_synthase_dom"/>
</dbReference>
<evidence type="ECO:0000256" key="2">
    <source>
        <dbReference type="ARBA" id="ARBA00022553"/>
    </source>
</evidence>
<name>A0A8J3QW29_9ACTN</name>
<sequence length="672" mass="71534">MDGDAVEARSLETRPVAARSVEARSVAVVGMACRLPGASGPDELWDLLCQGVDATRMTPPERYEVDAVYSPRRTPGKMVARRGGYLDGLADFDAEFFGMSAAEAVELDPQQRLLLMTAWEALEDAGQRPDLLAGSRSGVFVGNSRADYLENAFRQGLEAATAAQFNNVRSLLAARLSYHFDLRGPSVVVDTACSSSLVAVHQAVQSLRTGESRLALAAGVNLPMRPDEGVMMSQAGTLAGDGRSKFGDARADGHAPSDAVAVVVLKPLADAVADGDRVRAVIVGSAIGNDGRTSDSVLNPSLAGQVEVLRWAYADAGLNPADVDYVEAHGSGSPLLDPLELRAVGQVLGAGRAADRPLLVGSVKSNIGHAEAAGGLAGLIKAVLCLEHGKVPASLHVETPHPDVAWDEMPMRIPATLTDLPDADRPAIVGVSGQGSSALNAHVVLRQTETVQPPYDEAPYDRDGSGAPYLLAISARTPEALRALCRAYAVYLGPGGPGAAHALRDICRSAAMRRQHLEHRRAVTGTSHDELVAALDKATGPSSADPAIAELAELADRYRAGETIDWEALFGAPGRYVPLPTYPWQTRRYWPGERHEEDGGDLATWILRQHARTHFHAGSTLAEIGIDSLAKLQLIVELQKKTGHELDPEVIGRLHTVDELRQWARDLEAVAR</sequence>
<dbReference type="GO" id="GO:0006633">
    <property type="term" value="P:fatty acid biosynthetic process"/>
    <property type="evidence" value="ECO:0007669"/>
    <property type="project" value="InterPro"/>
</dbReference>
<gene>
    <name evidence="6" type="ORF">Raf01_52790</name>
</gene>